<evidence type="ECO:0000256" key="1">
    <source>
        <dbReference type="SAM" id="MobiDB-lite"/>
    </source>
</evidence>
<dbReference type="OrthoDB" id="408177at2759"/>
<dbReference type="PANTHER" id="PTHR33927:SF5">
    <property type="entry name" value="ENZYME, PUTATIVE (AFU_ORTHOLOGUE AFUA_8G01222)-RELATED"/>
    <property type="match status" value="1"/>
</dbReference>
<sequence>MAAWEILGSLCNGSTLCLRGKTSKEWRDVMKTIDVMIATPSMLTPHDPADYPNIKVVAVGGEPCPKGKRPDEVTIIHTMHRHSPGDTLGIGVPTPNNTVYILDENRKPVKIGDMGIMWAGGAGITRGYLNLAAKTAEVYKLDPFLNDGSMMFNTGDLARWYPNGDIEHLGRVDDQVKVKGFRVELDGVAAAMETTPGVKLAAAVLLEGELWGFFTPPNVEISEVKASTSRVQPYYAVPSKYIPLAKFPVTMNGKVDKIALKKLALESSLYVPHTSPLAFLTPDLKVPKLPPVYPLLISTDKRYNPPIQYSESSCGLPDRENPEPHKSSSSTGPPALPTKSKDRVRSPSPSQNGSSSSSPLDSASANSFEISPSFPPRPPLPTRSKERPPSPPLENGNKLPSLKEEDAEAALSPSSLYSPQPAAVRVRERPSSTDNWNKSSDSVVSVQQLVSEVSRRTPPRSSPPPPLPPKSKKRPPSPTVTSPIFSYEVSANDGRNTEKVIYNEDTLPGHVEILVNLPLKKDIDPSALEDQSSIWAGYKEDVLPQKDQGHFLRNIRYQVASLCRRLFGFVVFANLLILIGIASKGANAQKVNEVVVGNLFVAVLMRQDYVIDAFYLLFTAVPSTWPLWIRKIAAGVHHIGGVHSGAGASSFLWQLYFTVQATTEMTMAKSVSDISDCDVPTPPAGSLIRISDEPLTEWHNFATLPEPGKPGFSIVVSRGGDWAKKQIANPPCDIWVRGIPIYGVMRVASMFRRIVLVATSSGIGPCIPIVLEQKVPIRLLWIASNVRETFGNHLVDSVVKANPQAVIYNTQQYGKPDMVKLTYRLVKEFNAEAVVVMSNKKVTEKVVFEMMSR</sequence>
<reference evidence="2" key="2">
    <citation type="submission" date="2021-10" db="EMBL/GenBank/DDBJ databases">
        <title>Phylogenomics reveals ancestral predisposition of the termite-cultivated fungus Termitomyces towards a domesticated lifestyle.</title>
        <authorList>
            <person name="Auxier B."/>
            <person name="Grum-Grzhimaylo A."/>
            <person name="Cardenas M.E."/>
            <person name="Lodge J.D."/>
            <person name="Laessoe T."/>
            <person name="Pedersen O."/>
            <person name="Smith M.E."/>
            <person name="Kuyper T.W."/>
            <person name="Franco-Molano E.A."/>
            <person name="Baroni T.J."/>
            <person name="Aanen D.K."/>
        </authorList>
    </citation>
    <scope>NUCLEOTIDE SEQUENCE</scope>
    <source>
        <strain evidence="2">AP01</strain>
        <tissue evidence="2">Mycelium</tissue>
    </source>
</reference>
<proteinExistence type="predicted"/>
<feature type="compositionally biased region" description="Low complexity" evidence="1">
    <location>
        <begin position="439"/>
        <end position="452"/>
    </location>
</feature>
<gene>
    <name evidence="2" type="ORF">DXG03_004537</name>
</gene>
<name>A0A9P7G3Z3_9AGAR</name>
<feature type="region of interest" description="Disordered" evidence="1">
    <location>
        <begin position="307"/>
        <end position="484"/>
    </location>
</feature>
<dbReference type="InterPro" id="IPR052979">
    <property type="entry name" value="Adenylate-forming_domain"/>
</dbReference>
<reference evidence="2" key="1">
    <citation type="submission" date="2020-07" db="EMBL/GenBank/DDBJ databases">
        <authorList>
            <person name="Nieuwenhuis M."/>
            <person name="Van De Peppel L.J.J."/>
        </authorList>
    </citation>
    <scope>NUCLEOTIDE SEQUENCE</scope>
    <source>
        <strain evidence="2">AP01</strain>
        <tissue evidence="2">Mycelium</tissue>
    </source>
</reference>
<feature type="non-terminal residue" evidence="2">
    <location>
        <position position="853"/>
    </location>
</feature>
<dbReference type="PANTHER" id="PTHR33927">
    <property type="entry name" value="TRANSMEMBRANE PROTEIN"/>
    <property type="match status" value="1"/>
</dbReference>
<evidence type="ECO:0008006" key="4">
    <source>
        <dbReference type="Google" id="ProtNLM"/>
    </source>
</evidence>
<keyword evidence="3" id="KW-1185">Reference proteome</keyword>
<dbReference type="SUPFAM" id="SSF56801">
    <property type="entry name" value="Acetyl-CoA synthetase-like"/>
    <property type="match status" value="1"/>
</dbReference>
<organism evidence="2 3">
    <name type="scientific">Asterophora parasitica</name>
    <dbReference type="NCBI Taxonomy" id="117018"/>
    <lineage>
        <taxon>Eukaryota</taxon>
        <taxon>Fungi</taxon>
        <taxon>Dikarya</taxon>
        <taxon>Basidiomycota</taxon>
        <taxon>Agaricomycotina</taxon>
        <taxon>Agaricomycetes</taxon>
        <taxon>Agaricomycetidae</taxon>
        <taxon>Agaricales</taxon>
        <taxon>Tricholomatineae</taxon>
        <taxon>Lyophyllaceae</taxon>
        <taxon>Asterophora</taxon>
    </lineage>
</organism>
<dbReference type="InterPro" id="IPR042099">
    <property type="entry name" value="ANL_N_sf"/>
</dbReference>
<accession>A0A9P7G3Z3</accession>
<protein>
    <recommendedName>
        <fullName evidence="4">AMP-dependent synthetase/ligase domain-containing protein</fullName>
    </recommendedName>
</protein>
<dbReference type="InterPro" id="IPR045851">
    <property type="entry name" value="AMP-bd_C_sf"/>
</dbReference>
<evidence type="ECO:0000313" key="3">
    <source>
        <dbReference type="Proteomes" id="UP000775547"/>
    </source>
</evidence>
<evidence type="ECO:0000313" key="2">
    <source>
        <dbReference type="EMBL" id="KAG5641658.1"/>
    </source>
</evidence>
<dbReference type="AlphaFoldDB" id="A0A9P7G3Z3"/>
<comment type="caution">
    <text evidence="2">The sequence shown here is derived from an EMBL/GenBank/DDBJ whole genome shotgun (WGS) entry which is preliminary data.</text>
</comment>
<dbReference type="Gene3D" id="3.30.300.30">
    <property type="match status" value="1"/>
</dbReference>
<feature type="compositionally biased region" description="Basic and acidic residues" evidence="1">
    <location>
        <begin position="317"/>
        <end position="326"/>
    </location>
</feature>
<dbReference type="Proteomes" id="UP000775547">
    <property type="component" value="Unassembled WGS sequence"/>
</dbReference>
<feature type="compositionally biased region" description="Pro residues" evidence="1">
    <location>
        <begin position="460"/>
        <end position="469"/>
    </location>
</feature>
<dbReference type="Gene3D" id="3.40.50.12780">
    <property type="entry name" value="N-terminal domain of ligase-like"/>
    <property type="match status" value="1"/>
</dbReference>
<dbReference type="EMBL" id="JABCKV010000271">
    <property type="protein sequence ID" value="KAG5641658.1"/>
    <property type="molecule type" value="Genomic_DNA"/>
</dbReference>
<feature type="compositionally biased region" description="Low complexity" evidence="1">
    <location>
        <begin position="346"/>
        <end position="367"/>
    </location>
</feature>